<proteinExistence type="predicted"/>
<feature type="transmembrane region" description="Helical" evidence="10">
    <location>
        <begin position="64"/>
        <end position="84"/>
    </location>
</feature>
<evidence type="ECO:0000256" key="10">
    <source>
        <dbReference type="SAM" id="Phobius"/>
    </source>
</evidence>
<dbReference type="Pfam" id="PF00664">
    <property type="entry name" value="ABC_membrane"/>
    <property type="match status" value="1"/>
</dbReference>
<reference evidence="13" key="1">
    <citation type="submission" date="2024-06" db="EMBL/GenBank/DDBJ databases">
        <authorList>
            <person name="Fan A."/>
            <person name="Zhang F.Y."/>
            <person name="Zhang L."/>
        </authorList>
    </citation>
    <scope>NUCLEOTIDE SEQUENCE</scope>
    <source>
        <strain evidence="13">Y61</strain>
    </source>
</reference>
<evidence type="ECO:0000313" key="13">
    <source>
        <dbReference type="EMBL" id="XCJ18127.1"/>
    </source>
</evidence>
<dbReference type="SUPFAM" id="SSF90123">
    <property type="entry name" value="ABC transporter transmembrane region"/>
    <property type="match status" value="1"/>
</dbReference>
<evidence type="ECO:0000256" key="5">
    <source>
        <dbReference type="ARBA" id="ARBA00022741"/>
    </source>
</evidence>
<evidence type="ECO:0000256" key="3">
    <source>
        <dbReference type="ARBA" id="ARBA00022475"/>
    </source>
</evidence>
<dbReference type="AlphaFoldDB" id="A0AAU8IJI3"/>
<dbReference type="EMBL" id="CP159510">
    <property type="protein sequence ID" value="XCJ18127.1"/>
    <property type="molecule type" value="Genomic_DNA"/>
</dbReference>
<dbReference type="InterPro" id="IPR027417">
    <property type="entry name" value="P-loop_NTPase"/>
</dbReference>
<feature type="transmembrane region" description="Helical" evidence="10">
    <location>
        <begin position="25"/>
        <end position="52"/>
    </location>
</feature>
<dbReference type="Gene3D" id="1.20.1560.10">
    <property type="entry name" value="ABC transporter type 1, transmembrane domain"/>
    <property type="match status" value="1"/>
</dbReference>
<evidence type="ECO:0000259" key="12">
    <source>
        <dbReference type="PROSITE" id="PS50929"/>
    </source>
</evidence>
<keyword evidence="2" id="KW-0813">Transport</keyword>
<dbReference type="Pfam" id="PF00005">
    <property type="entry name" value="ABC_tran"/>
    <property type="match status" value="1"/>
</dbReference>
<evidence type="ECO:0000256" key="2">
    <source>
        <dbReference type="ARBA" id="ARBA00022448"/>
    </source>
</evidence>
<protein>
    <submittedName>
        <fullName evidence="13">ABC transporter ATP-binding protein</fullName>
    </submittedName>
</protein>
<evidence type="ECO:0000256" key="1">
    <source>
        <dbReference type="ARBA" id="ARBA00004651"/>
    </source>
</evidence>
<dbReference type="PROSITE" id="PS50893">
    <property type="entry name" value="ABC_TRANSPORTER_2"/>
    <property type="match status" value="1"/>
</dbReference>
<keyword evidence="3" id="KW-1003">Cell membrane</keyword>
<dbReference type="GO" id="GO:0005886">
    <property type="term" value="C:plasma membrane"/>
    <property type="evidence" value="ECO:0007669"/>
    <property type="project" value="UniProtKB-SubCell"/>
</dbReference>
<dbReference type="InterPro" id="IPR003593">
    <property type="entry name" value="AAA+_ATPase"/>
</dbReference>
<name>A0AAU8IJI3_9BACL</name>
<dbReference type="InterPro" id="IPR036640">
    <property type="entry name" value="ABC1_TM_sf"/>
</dbReference>
<dbReference type="PROSITE" id="PS00211">
    <property type="entry name" value="ABC_TRANSPORTER_1"/>
    <property type="match status" value="1"/>
</dbReference>
<dbReference type="Gene3D" id="3.40.50.300">
    <property type="entry name" value="P-loop containing nucleotide triphosphate hydrolases"/>
    <property type="match status" value="1"/>
</dbReference>
<keyword evidence="4 10" id="KW-0812">Transmembrane</keyword>
<feature type="region of interest" description="Disordered" evidence="9">
    <location>
        <begin position="584"/>
        <end position="603"/>
    </location>
</feature>
<sequence>MKKWLGIQNFRKTFILIGPSLKKHWLAYLGLTITMILDLILALAFATVFGQITDAAIHGHMARLFQLTLTGLAVIISAVSIRFLETFLQASAVYSVKRDLKLNLFRHTLLLGADSMKKMRSGDLLSRFDHDMKQIEQILGTRLLNLLRYPLIYCCVFIYLFQINSVLALVSCCIAPVAIAGSSVFGFMMRRNSRKINNLSGDNSQTVSEALHGYQVIRSFLLQRSLFNRYTAENQKLFSLELKNAKIQGLYYAGGEIASRLTFFACLCLGAYFISQNQMSVGALMTFTTLVSYLVFPLTGAAGNWAAFQRAAGAVERVQAILNLPLEAPKLPPEGIRPLPSAPQAIQFDHVSFSYKPGQPVLNQFTLTVQPGKKTAIVGFSGAGKTTLFSLLLGFYQPQGGKICINGEAVSDIGLFHLRQRMAHVPQEPTLFNGTIRENLLLGRKRSSEEVEKATRVAAIDDFISSLPARYETQIGEHGLILSGGQKQRLAIARALLKDAPILLLDEATSALDSETEEKVKDALDHLMAGRTTLIIAHRLTTIRNADHIVVMDHGRIVQEGTHQALIRQAGLYRRLYKEGFETRSGTEKVTEMKPGDSPATSV</sequence>
<dbReference type="GO" id="GO:0140359">
    <property type="term" value="F:ABC-type transporter activity"/>
    <property type="evidence" value="ECO:0007669"/>
    <property type="project" value="InterPro"/>
</dbReference>
<organism evidence="13">
    <name type="scientific">Sporolactobacillus sp. Y61</name>
    <dbReference type="NCBI Taxonomy" id="3160863"/>
    <lineage>
        <taxon>Bacteria</taxon>
        <taxon>Bacillati</taxon>
        <taxon>Bacillota</taxon>
        <taxon>Bacilli</taxon>
        <taxon>Bacillales</taxon>
        <taxon>Sporolactobacillaceae</taxon>
        <taxon>Sporolactobacillus</taxon>
    </lineage>
</organism>
<dbReference type="RefSeq" id="WP_353949206.1">
    <property type="nucleotide sequence ID" value="NZ_CP159510.1"/>
</dbReference>
<feature type="compositionally biased region" description="Basic and acidic residues" evidence="9">
    <location>
        <begin position="584"/>
        <end position="595"/>
    </location>
</feature>
<dbReference type="InterPro" id="IPR039421">
    <property type="entry name" value="Type_1_exporter"/>
</dbReference>
<evidence type="ECO:0000256" key="9">
    <source>
        <dbReference type="SAM" id="MobiDB-lite"/>
    </source>
</evidence>
<feature type="domain" description="ABC transmembrane type-1" evidence="12">
    <location>
        <begin position="29"/>
        <end position="310"/>
    </location>
</feature>
<keyword evidence="5" id="KW-0547">Nucleotide-binding</keyword>
<feature type="transmembrane region" description="Helical" evidence="10">
    <location>
        <begin position="143"/>
        <end position="161"/>
    </location>
</feature>
<keyword evidence="7 10" id="KW-1133">Transmembrane helix</keyword>
<dbReference type="GO" id="GO:0016887">
    <property type="term" value="F:ATP hydrolysis activity"/>
    <property type="evidence" value="ECO:0007669"/>
    <property type="project" value="InterPro"/>
</dbReference>
<dbReference type="InterPro" id="IPR011527">
    <property type="entry name" value="ABC1_TM_dom"/>
</dbReference>
<dbReference type="SUPFAM" id="SSF52540">
    <property type="entry name" value="P-loop containing nucleoside triphosphate hydrolases"/>
    <property type="match status" value="1"/>
</dbReference>
<dbReference type="PANTHER" id="PTHR24221:SF654">
    <property type="entry name" value="ATP-BINDING CASSETTE SUB-FAMILY B MEMBER 6"/>
    <property type="match status" value="1"/>
</dbReference>
<dbReference type="InterPro" id="IPR003439">
    <property type="entry name" value="ABC_transporter-like_ATP-bd"/>
</dbReference>
<evidence type="ECO:0000256" key="4">
    <source>
        <dbReference type="ARBA" id="ARBA00022692"/>
    </source>
</evidence>
<evidence type="ECO:0000259" key="11">
    <source>
        <dbReference type="PROSITE" id="PS50893"/>
    </source>
</evidence>
<dbReference type="InterPro" id="IPR017871">
    <property type="entry name" value="ABC_transporter-like_CS"/>
</dbReference>
<keyword evidence="8 10" id="KW-0472">Membrane</keyword>
<dbReference type="GO" id="GO:0034040">
    <property type="term" value="F:ATPase-coupled lipid transmembrane transporter activity"/>
    <property type="evidence" value="ECO:0007669"/>
    <property type="project" value="TreeGrafter"/>
</dbReference>
<evidence type="ECO:0000256" key="8">
    <source>
        <dbReference type="ARBA" id="ARBA00023136"/>
    </source>
</evidence>
<dbReference type="GO" id="GO:0005524">
    <property type="term" value="F:ATP binding"/>
    <property type="evidence" value="ECO:0007669"/>
    <property type="project" value="UniProtKB-KW"/>
</dbReference>
<feature type="domain" description="ABC transporter" evidence="11">
    <location>
        <begin position="346"/>
        <end position="579"/>
    </location>
</feature>
<dbReference type="PROSITE" id="PS50929">
    <property type="entry name" value="ABC_TM1F"/>
    <property type="match status" value="1"/>
</dbReference>
<dbReference type="PANTHER" id="PTHR24221">
    <property type="entry name" value="ATP-BINDING CASSETTE SUB-FAMILY B"/>
    <property type="match status" value="1"/>
</dbReference>
<dbReference type="CDD" id="cd07346">
    <property type="entry name" value="ABC_6TM_exporters"/>
    <property type="match status" value="1"/>
</dbReference>
<feature type="transmembrane region" description="Helical" evidence="10">
    <location>
        <begin position="167"/>
        <end position="188"/>
    </location>
</feature>
<dbReference type="FunFam" id="3.40.50.300:FF:000221">
    <property type="entry name" value="Multidrug ABC transporter ATP-binding protein"/>
    <property type="match status" value="1"/>
</dbReference>
<gene>
    <name evidence="13" type="ORF">ABNN70_06690</name>
</gene>
<comment type="subcellular location">
    <subcellularLocation>
        <location evidence="1">Cell membrane</location>
        <topology evidence="1">Multi-pass membrane protein</topology>
    </subcellularLocation>
</comment>
<evidence type="ECO:0000256" key="7">
    <source>
        <dbReference type="ARBA" id="ARBA00022989"/>
    </source>
</evidence>
<keyword evidence="6 13" id="KW-0067">ATP-binding</keyword>
<evidence type="ECO:0000256" key="6">
    <source>
        <dbReference type="ARBA" id="ARBA00022840"/>
    </source>
</evidence>
<feature type="transmembrane region" description="Helical" evidence="10">
    <location>
        <begin position="280"/>
        <end position="300"/>
    </location>
</feature>
<dbReference type="SMART" id="SM00382">
    <property type="entry name" value="AAA"/>
    <property type="match status" value="1"/>
</dbReference>
<accession>A0AAU8IJI3</accession>